<evidence type="ECO:0000313" key="3">
    <source>
        <dbReference type="Proteomes" id="UP000256877"/>
    </source>
</evidence>
<dbReference type="Proteomes" id="UP000257123">
    <property type="component" value="Unassembled WGS sequence"/>
</dbReference>
<sequence length="143" mass="15498">MTEVVTIPKADYERLLAEVTALRKEVEELSSLLLPVKIILEKLPHLMADIQVFKVAAPLISMLAIMDSADLNAMGAAMQGSVTCTSKALRQIAENGAPRVGLMGLLSAMRDPEVQKAMGIMLTILKAMGSCMEENLKQVSEKQ</sequence>
<dbReference type="AlphaFoldDB" id="A0A371QZC1"/>
<dbReference type="PANTHER" id="PTHR39180:SF2">
    <property type="entry name" value="DUF1641 DOMAIN-CONTAINING PROTEIN"/>
    <property type="match status" value="1"/>
</dbReference>
<evidence type="ECO:0000313" key="2">
    <source>
        <dbReference type="EMBL" id="RFA98316.1"/>
    </source>
</evidence>
<name>A0A371QZC1_9CREN</name>
<proteinExistence type="predicted"/>
<dbReference type="EMBL" id="NMUE01000002">
    <property type="protein sequence ID" value="RFA98316.1"/>
    <property type="molecule type" value="Genomic_DNA"/>
</dbReference>
<dbReference type="EMBL" id="NMUF01000042">
    <property type="protein sequence ID" value="RFA96137.1"/>
    <property type="molecule type" value="Genomic_DNA"/>
</dbReference>
<dbReference type="Proteomes" id="UP000256877">
    <property type="component" value="Unassembled WGS sequence"/>
</dbReference>
<dbReference type="OrthoDB" id="56850at2157"/>
<accession>A0A371QZC1</accession>
<dbReference type="PANTHER" id="PTHR39180">
    <property type="match status" value="1"/>
</dbReference>
<organism evidence="1 3">
    <name type="scientific">Pyrobaculum aerophilum</name>
    <dbReference type="NCBI Taxonomy" id="13773"/>
    <lineage>
        <taxon>Archaea</taxon>
        <taxon>Thermoproteota</taxon>
        <taxon>Thermoprotei</taxon>
        <taxon>Thermoproteales</taxon>
        <taxon>Thermoproteaceae</taxon>
        <taxon>Pyrobaculum</taxon>
    </lineage>
</organism>
<gene>
    <name evidence="2" type="ORF">CGL51_01180</name>
    <name evidence="1" type="ORF">CGL52_11430</name>
</gene>
<evidence type="ECO:0000313" key="4">
    <source>
        <dbReference type="Proteomes" id="UP000257123"/>
    </source>
</evidence>
<protein>
    <recommendedName>
        <fullName evidence="5">DUF1641 domain-containing protein</fullName>
    </recommendedName>
</protein>
<evidence type="ECO:0000313" key="1">
    <source>
        <dbReference type="EMBL" id="RFA96137.1"/>
    </source>
</evidence>
<dbReference type="Pfam" id="PF07849">
    <property type="entry name" value="DUF1641"/>
    <property type="match status" value="1"/>
</dbReference>
<dbReference type="RefSeq" id="WP_116420378.1">
    <property type="nucleotide sequence ID" value="NZ_NMUE01000002.1"/>
</dbReference>
<dbReference type="InterPro" id="IPR012440">
    <property type="entry name" value="DUF1641"/>
</dbReference>
<reference evidence="3 4" key="1">
    <citation type="submission" date="2017-07" db="EMBL/GenBank/DDBJ databases">
        <title>Draft genome sequence of aerobic hyperthermophilic archaea, Pyrobaculum aerophilum YKB31 and YKB32.</title>
        <authorList>
            <person name="Mochizuki T."/>
            <person name="Berliner A.J."/>
            <person name="Yoshida-Takashima Y."/>
            <person name="Takaki Y."/>
            <person name="Nunoura T."/>
            <person name="Takai K."/>
        </authorList>
    </citation>
    <scope>NUCLEOTIDE SEQUENCE [LARGE SCALE GENOMIC DNA]</scope>
    <source>
        <strain evidence="2 4">YKB31</strain>
        <strain evidence="1 3">YKB32</strain>
    </source>
</reference>
<evidence type="ECO:0008006" key="5">
    <source>
        <dbReference type="Google" id="ProtNLM"/>
    </source>
</evidence>
<comment type="caution">
    <text evidence="1">The sequence shown here is derived from an EMBL/GenBank/DDBJ whole genome shotgun (WGS) entry which is preliminary data.</text>
</comment>